<evidence type="ECO:0000259" key="1">
    <source>
        <dbReference type="Pfam" id="PF04296"/>
    </source>
</evidence>
<protein>
    <submittedName>
        <fullName evidence="2">YlxR family protein</fullName>
    </submittedName>
</protein>
<dbReference type="Pfam" id="PF04296">
    <property type="entry name" value="YlxR"/>
    <property type="match status" value="1"/>
</dbReference>
<dbReference type="CDD" id="cd00279">
    <property type="entry name" value="YlxR"/>
    <property type="match status" value="1"/>
</dbReference>
<dbReference type="InterPro" id="IPR007393">
    <property type="entry name" value="YlxR_dom"/>
</dbReference>
<dbReference type="EMBL" id="DWWU01000041">
    <property type="protein sequence ID" value="HJC16154.1"/>
    <property type="molecule type" value="Genomic_DNA"/>
</dbReference>
<dbReference type="AlphaFoldDB" id="A0A9D2SNX2"/>
<organism evidence="2 3">
    <name type="scientific">Candidatus Fusicatenibacter intestinigallinarum</name>
    <dbReference type="NCBI Taxonomy" id="2838598"/>
    <lineage>
        <taxon>Bacteria</taxon>
        <taxon>Bacillati</taxon>
        <taxon>Bacillota</taxon>
        <taxon>Clostridia</taxon>
        <taxon>Lachnospirales</taxon>
        <taxon>Lachnospiraceae</taxon>
        <taxon>Fusicatenibacter</taxon>
    </lineage>
</organism>
<dbReference type="PANTHER" id="PTHR34215:SF1">
    <property type="entry name" value="YLXR DOMAIN-CONTAINING PROTEIN"/>
    <property type="match status" value="1"/>
</dbReference>
<accession>A0A9D2SNX2</accession>
<proteinExistence type="predicted"/>
<evidence type="ECO:0000313" key="3">
    <source>
        <dbReference type="Proteomes" id="UP000823849"/>
    </source>
</evidence>
<evidence type="ECO:0000313" key="2">
    <source>
        <dbReference type="EMBL" id="HJC16154.1"/>
    </source>
</evidence>
<sequence>MGAVRKVPLRKCIGCNEMKNKKEMIRVVRTTDNEIILDTTGKKNGRGAYVCCSECLAKAVKNKGLSRSLNAEIPDEVYEKLREAFAELER</sequence>
<dbReference type="NCBIfam" id="NF047356">
    <property type="entry name" value="RNA_bind_RnpM"/>
    <property type="match status" value="1"/>
</dbReference>
<gene>
    <name evidence="2" type="ORF">H9705_10135</name>
</gene>
<reference evidence="2" key="2">
    <citation type="submission" date="2021-04" db="EMBL/GenBank/DDBJ databases">
        <authorList>
            <person name="Gilroy R."/>
        </authorList>
    </citation>
    <scope>NUCLEOTIDE SEQUENCE</scope>
    <source>
        <strain evidence="2">CHK185-5351</strain>
    </source>
</reference>
<comment type="caution">
    <text evidence="2">The sequence shown here is derived from an EMBL/GenBank/DDBJ whole genome shotgun (WGS) entry which is preliminary data.</text>
</comment>
<reference evidence="2" key="1">
    <citation type="journal article" date="2021" name="PeerJ">
        <title>Extensive microbial diversity within the chicken gut microbiome revealed by metagenomics and culture.</title>
        <authorList>
            <person name="Gilroy R."/>
            <person name="Ravi A."/>
            <person name="Getino M."/>
            <person name="Pursley I."/>
            <person name="Horton D.L."/>
            <person name="Alikhan N.F."/>
            <person name="Baker D."/>
            <person name="Gharbi K."/>
            <person name="Hall N."/>
            <person name="Watson M."/>
            <person name="Adriaenssens E.M."/>
            <person name="Foster-Nyarko E."/>
            <person name="Jarju S."/>
            <person name="Secka A."/>
            <person name="Antonio M."/>
            <person name="Oren A."/>
            <person name="Chaudhuri R.R."/>
            <person name="La Ragione R."/>
            <person name="Hildebrand F."/>
            <person name="Pallen M.J."/>
        </authorList>
    </citation>
    <scope>NUCLEOTIDE SEQUENCE</scope>
    <source>
        <strain evidence="2">CHK185-5351</strain>
    </source>
</reference>
<dbReference type="InterPro" id="IPR035931">
    <property type="entry name" value="YlxR-like_sf"/>
</dbReference>
<dbReference type="Proteomes" id="UP000823849">
    <property type="component" value="Unassembled WGS sequence"/>
</dbReference>
<name>A0A9D2SNX2_9FIRM</name>
<feature type="domain" description="YlxR" evidence="1">
    <location>
        <begin position="10"/>
        <end position="82"/>
    </location>
</feature>
<dbReference type="SUPFAM" id="SSF64376">
    <property type="entry name" value="YlxR-like"/>
    <property type="match status" value="1"/>
</dbReference>
<dbReference type="PANTHER" id="PTHR34215">
    <property type="entry name" value="BLL0784 PROTEIN"/>
    <property type="match status" value="1"/>
</dbReference>
<dbReference type="InterPro" id="IPR037465">
    <property type="entry name" value="YlxR"/>
</dbReference>
<dbReference type="Gene3D" id="3.30.1230.10">
    <property type="entry name" value="YlxR-like"/>
    <property type="match status" value="1"/>
</dbReference>